<dbReference type="InterPro" id="IPR029033">
    <property type="entry name" value="His_PPase_superfam"/>
</dbReference>
<dbReference type="Gene3D" id="3.40.50.1240">
    <property type="entry name" value="Phosphoglycerate mutase-like"/>
    <property type="match status" value="1"/>
</dbReference>
<evidence type="ECO:0000256" key="1">
    <source>
        <dbReference type="PIRSR" id="PIRSR613078-2"/>
    </source>
</evidence>
<evidence type="ECO:0000313" key="2">
    <source>
        <dbReference type="EMBL" id="AXF78323.1"/>
    </source>
</evidence>
<dbReference type="Proteomes" id="UP000264980">
    <property type="component" value="Chromosome"/>
</dbReference>
<dbReference type="CDD" id="cd07067">
    <property type="entry name" value="HP_PGM_like"/>
    <property type="match status" value="1"/>
</dbReference>
<dbReference type="InterPro" id="IPR013078">
    <property type="entry name" value="His_Pase_superF_clade-1"/>
</dbReference>
<dbReference type="EMBL" id="CP013970">
    <property type="protein sequence ID" value="AXF78323.1"/>
    <property type="molecule type" value="Genomic_DNA"/>
</dbReference>
<evidence type="ECO:0000313" key="3">
    <source>
        <dbReference type="Proteomes" id="UP000264980"/>
    </source>
</evidence>
<reference evidence="2 3" key="1">
    <citation type="submission" date="2016-01" db="EMBL/GenBank/DDBJ databases">
        <authorList>
            <person name="Oliw E.H."/>
        </authorList>
    </citation>
    <scope>NUCLEOTIDE SEQUENCE [LARGE SCALE GENOMIC DNA]</scope>
    <source>
        <strain evidence="2 3">MDcuke</strain>
    </source>
</reference>
<accession>A0A345CY06</accession>
<dbReference type="AlphaFoldDB" id="A0A345CY06"/>
<protein>
    <submittedName>
        <fullName evidence="2">Histidine phosphatase family protein</fullName>
    </submittedName>
</protein>
<feature type="binding site" evidence="1">
    <location>
        <position position="48"/>
    </location>
    <ligand>
        <name>substrate</name>
    </ligand>
</feature>
<organism evidence="2 3">
    <name type="scientific">Erwinia tracheiphila</name>
    <dbReference type="NCBI Taxonomy" id="65700"/>
    <lineage>
        <taxon>Bacteria</taxon>
        <taxon>Pseudomonadati</taxon>
        <taxon>Pseudomonadota</taxon>
        <taxon>Gammaproteobacteria</taxon>
        <taxon>Enterobacterales</taxon>
        <taxon>Erwiniaceae</taxon>
        <taxon>Erwinia</taxon>
    </lineage>
</organism>
<gene>
    <name evidence="2" type="ORF">AV903_23675</name>
</gene>
<dbReference type="Pfam" id="PF00300">
    <property type="entry name" value="His_Phos_1"/>
    <property type="match status" value="1"/>
</dbReference>
<name>A0A345CY06_9GAMM</name>
<dbReference type="SUPFAM" id="SSF53254">
    <property type="entry name" value="Phosphoglycerate mutase-like"/>
    <property type="match status" value="1"/>
</dbReference>
<dbReference type="RefSeq" id="WP_256371739.1">
    <property type="nucleotide sequence ID" value="NZ_CP013970.1"/>
</dbReference>
<sequence>MFNAVRRVQGWSDTPLTAEGVDVALKLGRGLEKEKIKFISVWSGDSCRAGETVRLIMQSWNAALPLNESRELREVCFGLYEGDLDTNMWEAAVRRAGYGSEAALMQAYEEGAIRIEQIIAAIKESESQGTTALKDIKSRGGGSRELSASGRAYDKPYYISCP</sequence>
<proteinExistence type="predicted"/>